<feature type="compositionally biased region" description="Basic residues" evidence="1">
    <location>
        <begin position="166"/>
        <end position="175"/>
    </location>
</feature>
<feature type="region of interest" description="Disordered" evidence="1">
    <location>
        <begin position="1"/>
        <end position="31"/>
    </location>
</feature>
<gene>
    <name evidence="2" type="ORF">METZ01_LOCUS273707</name>
</gene>
<dbReference type="EMBL" id="UINC01079135">
    <property type="protein sequence ID" value="SVC20853.1"/>
    <property type="molecule type" value="Genomic_DNA"/>
</dbReference>
<proteinExistence type="predicted"/>
<sequence length="175" mass="19672">GVRDRRGSDPIYGLNQGCSRQGTQREGGLRDTGADQRIEHLASPKGPRHTLADVHCLHIAVGWRHRDHEHHAGHGDRANARNRCAASPWRHPGGHHAPVSRGNAHALPHRRWHRSGRRLPLRPLSAQPHAHHHHRDRMVGPARFRPFCLHRLDLRHLSGSPSGPSRSHRGLASRI</sequence>
<name>A0A382KBF2_9ZZZZ</name>
<dbReference type="AlphaFoldDB" id="A0A382KBF2"/>
<feature type="non-terminal residue" evidence="2">
    <location>
        <position position="175"/>
    </location>
</feature>
<accession>A0A382KBF2</accession>
<evidence type="ECO:0000256" key="1">
    <source>
        <dbReference type="SAM" id="MobiDB-lite"/>
    </source>
</evidence>
<feature type="region of interest" description="Disordered" evidence="1">
    <location>
        <begin position="155"/>
        <end position="175"/>
    </location>
</feature>
<evidence type="ECO:0000313" key="2">
    <source>
        <dbReference type="EMBL" id="SVC20853.1"/>
    </source>
</evidence>
<protein>
    <submittedName>
        <fullName evidence="2">Uncharacterized protein</fullName>
    </submittedName>
</protein>
<reference evidence="2" key="1">
    <citation type="submission" date="2018-05" db="EMBL/GenBank/DDBJ databases">
        <authorList>
            <person name="Lanie J.A."/>
            <person name="Ng W.-L."/>
            <person name="Kazmierczak K.M."/>
            <person name="Andrzejewski T.M."/>
            <person name="Davidsen T.M."/>
            <person name="Wayne K.J."/>
            <person name="Tettelin H."/>
            <person name="Glass J.I."/>
            <person name="Rusch D."/>
            <person name="Podicherti R."/>
            <person name="Tsui H.-C.T."/>
            <person name="Winkler M.E."/>
        </authorList>
    </citation>
    <scope>NUCLEOTIDE SEQUENCE</scope>
</reference>
<feature type="non-terminal residue" evidence="2">
    <location>
        <position position="1"/>
    </location>
</feature>
<organism evidence="2">
    <name type="scientific">marine metagenome</name>
    <dbReference type="NCBI Taxonomy" id="408172"/>
    <lineage>
        <taxon>unclassified sequences</taxon>
        <taxon>metagenomes</taxon>
        <taxon>ecological metagenomes</taxon>
    </lineage>
</organism>